<evidence type="ECO:0000256" key="1">
    <source>
        <dbReference type="SAM" id="SignalP"/>
    </source>
</evidence>
<gene>
    <name evidence="2" type="ORF">J2Z37_002079</name>
</gene>
<keyword evidence="1" id="KW-0732">Signal</keyword>
<sequence length="134" mass="15530">MKRLLLFLFSCLFITACSSTTVSDGVVEYSGDGKDWTAKYIYDADLYEEKKVNWVELEYKHQQEPLPELKGVHIELESREGILEGNLADMVVETEGNKIRFLVGTINRTMNKEDKIKLNLEFSDKKDKIVLKHR</sequence>
<proteinExistence type="predicted"/>
<name>A0ABS4GP82_9BACL</name>
<dbReference type="PROSITE" id="PS51257">
    <property type="entry name" value="PROKAR_LIPOPROTEIN"/>
    <property type="match status" value="1"/>
</dbReference>
<keyword evidence="3" id="KW-1185">Reference proteome</keyword>
<dbReference type="EMBL" id="JAGGKT010000005">
    <property type="protein sequence ID" value="MBP1932078.1"/>
    <property type="molecule type" value="Genomic_DNA"/>
</dbReference>
<protein>
    <recommendedName>
        <fullName evidence="4">Lipoprotein</fullName>
    </recommendedName>
</protein>
<accession>A0ABS4GP82</accession>
<reference evidence="2 3" key="1">
    <citation type="submission" date="2021-03" db="EMBL/GenBank/DDBJ databases">
        <title>Genomic Encyclopedia of Type Strains, Phase IV (KMG-IV): sequencing the most valuable type-strain genomes for metagenomic binning, comparative biology and taxonomic classification.</title>
        <authorList>
            <person name="Goeker M."/>
        </authorList>
    </citation>
    <scope>NUCLEOTIDE SEQUENCE [LARGE SCALE GENOMIC DNA]</scope>
    <source>
        <strain evidence="2 3">DSM 24738</strain>
    </source>
</reference>
<feature type="signal peptide" evidence="1">
    <location>
        <begin position="1"/>
        <end position="19"/>
    </location>
</feature>
<dbReference type="Proteomes" id="UP001519343">
    <property type="component" value="Unassembled WGS sequence"/>
</dbReference>
<feature type="chain" id="PRO_5046228546" description="Lipoprotein" evidence="1">
    <location>
        <begin position="20"/>
        <end position="134"/>
    </location>
</feature>
<comment type="caution">
    <text evidence="2">The sequence shown here is derived from an EMBL/GenBank/DDBJ whole genome shotgun (WGS) entry which is preliminary data.</text>
</comment>
<evidence type="ECO:0000313" key="2">
    <source>
        <dbReference type="EMBL" id="MBP1932078.1"/>
    </source>
</evidence>
<evidence type="ECO:0008006" key="4">
    <source>
        <dbReference type="Google" id="ProtNLM"/>
    </source>
</evidence>
<dbReference type="RefSeq" id="WP_209810147.1">
    <property type="nucleotide sequence ID" value="NZ_JAGGKT010000005.1"/>
</dbReference>
<organism evidence="2 3">
    <name type="scientific">Ammoniphilus resinae</name>
    <dbReference type="NCBI Taxonomy" id="861532"/>
    <lineage>
        <taxon>Bacteria</taxon>
        <taxon>Bacillati</taxon>
        <taxon>Bacillota</taxon>
        <taxon>Bacilli</taxon>
        <taxon>Bacillales</taxon>
        <taxon>Paenibacillaceae</taxon>
        <taxon>Aneurinibacillus group</taxon>
        <taxon>Ammoniphilus</taxon>
    </lineage>
</organism>
<evidence type="ECO:0000313" key="3">
    <source>
        <dbReference type="Proteomes" id="UP001519343"/>
    </source>
</evidence>